<gene>
    <name evidence="1" type="ORF">DYI37_05415</name>
</gene>
<protein>
    <submittedName>
        <fullName evidence="1">Uncharacterized protein</fullName>
    </submittedName>
</protein>
<dbReference type="EMBL" id="QURL01000002">
    <property type="protein sequence ID" value="RFC65278.1"/>
    <property type="molecule type" value="Genomic_DNA"/>
</dbReference>
<comment type="caution">
    <text evidence="1">The sequence shown here is derived from an EMBL/GenBank/DDBJ whole genome shotgun (WGS) entry which is preliminary data.</text>
</comment>
<keyword evidence="2" id="KW-1185">Reference proteome</keyword>
<accession>A0A371X7U6</accession>
<evidence type="ECO:0000313" key="1">
    <source>
        <dbReference type="EMBL" id="RFC65278.1"/>
    </source>
</evidence>
<reference evidence="1 2" key="1">
    <citation type="submission" date="2018-08" db="EMBL/GenBank/DDBJ databases">
        <title>Fulvimarina sp. 85, whole genome shotgun sequence.</title>
        <authorList>
            <person name="Tuo L."/>
        </authorList>
    </citation>
    <scope>NUCLEOTIDE SEQUENCE [LARGE SCALE GENOMIC DNA]</scope>
    <source>
        <strain evidence="1 2">85</strain>
    </source>
</reference>
<dbReference type="Proteomes" id="UP000264310">
    <property type="component" value="Unassembled WGS sequence"/>
</dbReference>
<proteinExistence type="predicted"/>
<organism evidence="1 2">
    <name type="scientific">Fulvimarina endophytica</name>
    <dbReference type="NCBI Taxonomy" id="2293836"/>
    <lineage>
        <taxon>Bacteria</taxon>
        <taxon>Pseudomonadati</taxon>
        <taxon>Pseudomonadota</taxon>
        <taxon>Alphaproteobacteria</taxon>
        <taxon>Hyphomicrobiales</taxon>
        <taxon>Aurantimonadaceae</taxon>
        <taxon>Fulvimarina</taxon>
    </lineage>
</organism>
<sequence>MSARHIAAIADPVRIVADLTFRSETCYIDCRTVFRSNLRNADRCGFRWIDTIVESLVITWKGREDMLHRRAP</sequence>
<name>A0A371X7U6_9HYPH</name>
<dbReference type="AlphaFoldDB" id="A0A371X7U6"/>
<evidence type="ECO:0000313" key="2">
    <source>
        <dbReference type="Proteomes" id="UP000264310"/>
    </source>
</evidence>